<gene>
    <name evidence="5" type="ORF">EVAR_17935_1</name>
</gene>
<keyword evidence="3" id="KW-0862">Zinc</keyword>
<protein>
    <recommendedName>
        <fullName evidence="4">FLYWCH-type domain-containing protein</fullName>
    </recommendedName>
</protein>
<sequence length="221" mass="25227">MSLAQFESGATAEMRAPDQSCRSPQCYVFSRSSEKPYFQRSRFGNPLILMGSYRFYRSGKTKHHIRWICSNRSCKAIVFTAEDVIIYRTEILLQQTNIEHIVALTFVEIGTICLLSWSAEQNAIIGKSSKLIKTADRFALISVTYQVKNFIEKEGLRPIFSTTRCGGIAIQVGSYRYTTKSKRGKGPRTRWSCSSRKSKKCNAYLITMDDVIVEQMPHINH</sequence>
<comment type="caution">
    <text evidence="5">The sequence shown here is derived from an EMBL/GenBank/DDBJ whole genome shotgun (WGS) entry which is preliminary data.</text>
</comment>
<dbReference type="AlphaFoldDB" id="A0A4C1UZJ8"/>
<keyword evidence="6" id="KW-1185">Reference proteome</keyword>
<evidence type="ECO:0000259" key="4">
    <source>
        <dbReference type="Pfam" id="PF04500"/>
    </source>
</evidence>
<evidence type="ECO:0000313" key="6">
    <source>
        <dbReference type="Proteomes" id="UP000299102"/>
    </source>
</evidence>
<evidence type="ECO:0000256" key="2">
    <source>
        <dbReference type="ARBA" id="ARBA00022771"/>
    </source>
</evidence>
<accession>A0A4C1UZJ8</accession>
<reference evidence="5 6" key="1">
    <citation type="journal article" date="2019" name="Commun. Biol.">
        <title>The bagworm genome reveals a unique fibroin gene that provides high tensile strength.</title>
        <authorList>
            <person name="Kono N."/>
            <person name="Nakamura H."/>
            <person name="Ohtoshi R."/>
            <person name="Tomita M."/>
            <person name="Numata K."/>
            <person name="Arakawa K."/>
        </authorList>
    </citation>
    <scope>NUCLEOTIDE SEQUENCE [LARGE SCALE GENOMIC DNA]</scope>
</reference>
<name>A0A4C1UZJ8_EUMVA</name>
<dbReference type="Gene3D" id="2.20.25.240">
    <property type="match status" value="2"/>
</dbReference>
<proteinExistence type="predicted"/>
<keyword evidence="1" id="KW-0479">Metal-binding</keyword>
<evidence type="ECO:0000256" key="3">
    <source>
        <dbReference type="ARBA" id="ARBA00022833"/>
    </source>
</evidence>
<organism evidence="5 6">
    <name type="scientific">Eumeta variegata</name>
    <name type="common">Bagworm moth</name>
    <name type="synonym">Eumeta japonica</name>
    <dbReference type="NCBI Taxonomy" id="151549"/>
    <lineage>
        <taxon>Eukaryota</taxon>
        <taxon>Metazoa</taxon>
        <taxon>Ecdysozoa</taxon>
        <taxon>Arthropoda</taxon>
        <taxon>Hexapoda</taxon>
        <taxon>Insecta</taxon>
        <taxon>Pterygota</taxon>
        <taxon>Neoptera</taxon>
        <taxon>Endopterygota</taxon>
        <taxon>Lepidoptera</taxon>
        <taxon>Glossata</taxon>
        <taxon>Ditrysia</taxon>
        <taxon>Tineoidea</taxon>
        <taxon>Psychidae</taxon>
        <taxon>Oiketicinae</taxon>
        <taxon>Eumeta</taxon>
    </lineage>
</organism>
<feature type="domain" description="FLYWCH-type" evidence="4">
    <location>
        <begin position="38"/>
        <end position="85"/>
    </location>
</feature>
<evidence type="ECO:0000256" key="1">
    <source>
        <dbReference type="ARBA" id="ARBA00022723"/>
    </source>
</evidence>
<dbReference type="Pfam" id="PF04500">
    <property type="entry name" value="FLYWCH"/>
    <property type="match status" value="2"/>
</dbReference>
<dbReference type="GO" id="GO:0008270">
    <property type="term" value="F:zinc ion binding"/>
    <property type="evidence" value="ECO:0007669"/>
    <property type="project" value="UniProtKB-KW"/>
</dbReference>
<dbReference type="OrthoDB" id="6159439at2759"/>
<evidence type="ECO:0000313" key="5">
    <source>
        <dbReference type="EMBL" id="GBP31446.1"/>
    </source>
</evidence>
<dbReference type="Proteomes" id="UP000299102">
    <property type="component" value="Unassembled WGS sequence"/>
</dbReference>
<feature type="domain" description="FLYWCH-type" evidence="4">
    <location>
        <begin position="160"/>
        <end position="214"/>
    </location>
</feature>
<dbReference type="InterPro" id="IPR007588">
    <property type="entry name" value="Znf_FLYWCH"/>
</dbReference>
<keyword evidence="2" id="KW-0863">Zinc-finger</keyword>
<dbReference type="EMBL" id="BGZK01000246">
    <property type="protein sequence ID" value="GBP31446.1"/>
    <property type="molecule type" value="Genomic_DNA"/>
</dbReference>